<dbReference type="PANTHER" id="PTHR32089:SF112">
    <property type="entry name" value="LYSOZYME-LIKE PROTEIN-RELATED"/>
    <property type="match status" value="1"/>
</dbReference>
<dbReference type="PROSITE" id="PS50111">
    <property type="entry name" value="CHEMOTAXIS_TRANSDUC_2"/>
    <property type="match status" value="1"/>
</dbReference>
<dbReference type="OrthoDB" id="266313at2"/>
<dbReference type="Proteomes" id="UP000278756">
    <property type="component" value="Plasmid pASEM-1"/>
</dbReference>
<dbReference type="GO" id="GO:0019825">
    <property type="term" value="F:oxygen binding"/>
    <property type="evidence" value="ECO:0007669"/>
    <property type="project" value="InterPro"/>
</dbReference>
<evidence type="ECO:0000259" key="3">
    <source>
        <dbReference type="PROSITE" id="PS50111"/>
    </source>
</evidence>
<keyword evidence="4" id="KW-0614">Plasmid</keyword>
<gene>
    <name evidence="4" type="ORF">EM6_3314</name>
</gene>
<dbReference type="AlphaFoldDB" id="A0A3G9GBG4"/>
<dbReference type="GO" id="GO:0007165">
    <property type="term" value="P:signal transduction"/>
    <property type="evidence" value="ECO:0007669"/>
    <property type="project" value="UniProtKB-KW"/>
</dbReference>
<name>A0A3G9GBG4_9CAUL</name>
<evidence type="ECO:0000313" key="4">
    <source>
        <dbReference type="EMBL" id="BBF82673.1"/>
    </source>
</evidence>
<geneLocation type="plasmid" evidence="5">
    <name>pasem-1 dna</name>
</geneLocation>
<dbReference type="EMBL" id="AP018829">
    <property type="protein sequence ID" value="BBF82673.1"/>
    <property type="molecule type" value="Genomic_DNA"/>
</dbReference>
<keyword evidence="1 2" id="KW-0807">Transducer</keyword>
<evidence type="ECO:0000256" key="2">
    <source>
        <dbReference type="PROSITE-ProRule" id="PRU00284"/>
    </source>
</evidence>
<dbReference type="SUPFAM" id="SSF58104">
    <property type="entry name" value="Methyl-accepting chemotaxis protein (MCP) signaling domain"/>
    <property type="match status" value="1"/>
</dbReference>
<dbReference type="GO" id="GO:0016020">
    <property type="term" value="C:membrane"/>
    <property type="evidence" value="ECO:0007669"/>
    <property type="project" value="InterPro"/>
</dbReference>
<reference evidence="5" key="2">
    <citation type="journal article" date="2017" name="Plant Physiol. Biochem.">
        <title>Differential oxidative and antioxidative response of duckweed Lemna minor toward plant growth promoting/inhibiting bacteria.</title>
        <authorList>
            <person name="Ishizawa H."/>
            <person name="Kuroda M."/>
            <person name="Morikawa M."/>
            <person name="Ike M."/>
        </authorList>
    </citation>
    <scope>NUCLEOTIDE SEQUENCE [LARGE SCALE GENOMIC DNA]</scope>
    <source>
        <strain evidence="5">M6</strain>
    </source>
</reference>
<dbReference type="InterPro" id="IPR004089">
    <property type="entry name" value="MCPsignal_dom"/>
</dbReference>
<protein>
    <submittedName>
        <fullName evidence="4">Methyl-accepting chemotaxis protein</fullName>
    </submittedName>
</protein>
<dbReference type="InterPro" id="IPR012292">
    <property type="entry name" value="Globin/Proto"/>
</dbReference>
<dbReference type="GO" id="GO:0020037">
    <property type="term" value="F:heme binding"/>
    <property type="evidence" value="ECO:0007669"/>
    <property type="project" value="InterPro"/>
</dbReference>
<dbReference type="GeneID" id="39467972"/>
<dbReference type="Pfam" id="PF00015">
    <property type="entry name" value="MCPsignal"/>
    <property type="match status" value="1"/>
</dbReference>
<dbReference type="Gene3D" id="1.10.490.10">
    <property type="entry name" value="Globins"/>
    <property type="match status" value="1"/>
</dbReference>
<organism evidence="4 5">
    <name type="scientific">Asticcacaulis excentricus</name>
    <dbReference type="NCBI Taxonomy" id="78587"/>
    <lineage>
        <taxon>Bacteria</taxon>
        <taxon>Pseudomonadati</taxon>
        <taxon>Pseudomonadota</taxon>
        <taxon>Alphaproteobacteria</taxon>
        <taxon>Caulobacterales</taxon>
        <taxon>Caulobacteraceae</taxon>
        <taxon>Asticcacaulis</taxon>
    </lineage>
</organism>
<sequence length="433" mass="47149">MSHPYKQRFPTLTSEQAAIGRKVEARLLTRFEAMLLDTYRRGLGVNWSTLPAEVAETERFKLKKIVNGQFDDEYFEKQRAIIENVSQSLDCFGYVMAYANYASNLLNTAMDTLPKSEIKDREKVVESVLQAVFKDLAVVVTFYFEVMEKEAANRRQALGDLFNAEVAQNVSLLNATIAEIQTYSARLKAETESVRAHAKTNNSAPERAMENARQISEATEQLSSSIGEISRQLEVNVTSINKIAETVNESLKIKDLLLRATDQIHGFTGVIQGVAEQTNLLALNATIEAARAGEAGKGFAVVASEVKQLANNSKKATVEISSHIGDLKGIADRISMSLLDINNAIADINMGSSSIAGAVRQQEASATEISRRADSSNNEIGIIVKSALMTGDIADSAFGLAENSTQKAGEAGDQIRQIESAMTAFLRNLAKSA</sequence>
<proteinExistence type="predicted"/>
<dbReference type="SMART" id="SM00283">
    <property type="entry name" value="MA"/>
    <property type="match status" value="1"/>
</dbReference>
<reference evidence="5" key="1">
    <citation type="journal article" date="2017" name="Biotechnol. Biofuels">
        <title>Evaluation of environmental bacterial communities as a factor affecting the growth of duckweed Lemna minor.</title>
        <authorList>
            <person name="Ishizawa H."/>
            <person name="Kuroda M."/>
            <person name="Morikawa M."/>
            <person name="Ike M."/>
        </authorList>
    </citation>
    <scope>NUCLEOTIDE SEQUENCE [LARGE SCALE GENOMIC DNA]</scope>
    <source>
        <strain evidence="5">M6</strain>
    </source>
</reference>
<feature type="domain" description="Methyl-accepting transducer" evidence="3">
    <location>
        <begin position="162"/>
        <end position="401"/>
    </location>
</feature>
<dbReference type="PANTHER" id="PTHR32089">
    <property type="entry name" value="METHYL-ACCEPTING CHEMOTAXIS PROTEIN MCPB"/>
    <property type="match status" value="1"/>
</dbReference>
<evidence type="ECO:0000313" key="5">
    <source>
        <dbReference type="Proteomes" id="UP000278756"/>
    </source>
</evidence>
<evidence type="ECO:0000256" key="1">
    <source>
        <dbReference type="ARBA" id="ARBA00023224"/>
    </source>
</evidence>
<dbReference type="RefSeq" id="WP_126424296.1">
    <property type="nucleotide sequence ID" value="NZ_AP018829.1"/>
</dbReference>
<dbReference type="Gene3D" id="1.10.287.950">
    <property type="entry name" value="Methyl-accepting chemotaxis protein"/>
    <property type="match status" value="1"/>
</dbReference>
<accession>A0A3G9GBG4</accession>